<gene>
    <name evidence="1" type="ORF">ACFO4L_15530</name>
</gene>
<organism evidence="1 2">
    <name type="scientific">Bacillus daqingensis</name>
    <dbReference type="NCBI Taxonomy" id="872396"/>
    <lineage>
        <taxon>Bacteria</taxon>
        <taxon>Bacillati</taxon>
        <taxon>Bacillota</taxon>
        <taxon>Bacilli</taxon>
        <taxon>Bacillales</taxon>
        <taxon>Bacillaceae</taxon>
        <taxon>Bacillus</taxon>
    </lineage>
</organism>
<accession>A0ABV9P2A0</accession>
<evidence type="ECO:0000313" key="1">
    <source>
        <dbReference type="EMBL" id="MFC4737984.1"/>
    </source>
</evidence>
<keyword evidence="2" id="KW-1185">Reference proteome</keyword>
<evidence type="ECO:0000313" key="2">
    <source>
        <dbReference type="Proteomes" id="UP001595896"/>
    </source>
</evidence>
<dbReference type="EMBL" id="JBHSGK010000021">
    <property type="protein sequence ID" value="MFC4737984.1"/>
    <property type="molecule type" value="Genomic_DNA"/>
</dbReference>
<sequence length="109" mass="12073">MDAAVLNRYSEPISGVHEGVRNQQHREQAARRLLKNHFSCLLSRLHDVVHHLAGFFGSVFRYYLDSPAFIEAAPESGAGLHLNSGFFCEACQTRSGSAHAFITFTVPKA</sequence>
<reference evidence="2" key="1">
    <citation type="journal article" date="2019" name="Int. J. Syst. Evol. Microbiol.">
        <title>The Global Catalogue of Microorganisms (GCM) 10K type strain sequencing project: providing services to taxonomists for standard genome sequencing and annotation.</title>
        <authorList>
            <consortium name="The Broad Institute Genomics Platform"/>
            <consortium name="The Broad Institute Genome Sequencing Center for Infectious Disease"/>
            <person name="Wu L."/>
            <person name="Ma J."/>
        </authorList>
    </citation>
    <scope>NUCLEOTIDE SEQUENCE [LARGE SCALE GENOMIC DNA]</scope>
    <source>
        <strain evidence="2">JCM 12165</strain>
    </source>
</reference>
<name>A0ABV9P2A0_9BACI</name>
<protein>
    <submittedName>
        <fullName evidence="1">Uncharacterized protein</fullName>
    </submittedName>
</protein>
<proteinExistence type="predicted"/>
<dbReference type="Proteomes" id="UP001595896">
    <property type="component" value="Unassembled WGS sequence"/>
</dbReference>
<dbReference type="RefSeq" id="WP_377910580.1">
    <property type="nucleotide sequence ID" value="NZ_JBHSGK010000021.1"/>
</dbReference>
<comment type="caution">
    <text evidence="1">The sequence shown here is derived from an EMBL/GenBank/DDBJ whole genome shotgun (WGS) entry which is preliminary data.</text>
</comment>